<accession>A0ABS8P1U3</accession>
<feature type="transmembrane region" description="Helical" evidence="1">
    <location>
        <begin position="20"/>
        <end position="38"/>
    </location>
</feature>
<proteinExistence type="predicted"/>
<organism evidence="3 4">
    <name type="scientific">Actinomycetospora endophytica</name>
    <dbReference type="NCBI Taxonomy" id="2291215"/>
    <lineage>
        <taxon>Bacteria</taxon>
        <taxon>Bacillati</taxon>
        <taxon>Actinomycetota</taxon>
        <taxon>Actinomycetes</taxon>
        <taxon>Pseudonocardiales</taxon>
        <taxon>Pseudonocardiaceae</taxon>
        <taxon>Actinomycetospora</taxon>
    </lineage>
</organism>
<feature type="domain" description="Thioredoxin-like fold" evidence="2">
    <location>
        <begin position="80"/>
        <end position="214"/>
    </location>
</feature>
<dbReference type="SUPFAM" id="SSF52833">
    <property type="entry name" value="Thioredoxin-like"/>
    <property type="match status" value="1"/>
</dbReference>
<evidence type="ECO:0000256" key="1">
    <source>
        <dbReference type="SAM" id="Phobius"/>
    </source>
</evidence>
<dbReference type="InterPro" id="IPR012336">
    <property type="entry name" value="Thioredoxin-like_fold"/>
</dbReference>
<keyword evidence="1" id="KW-0812">Transmembrane</keyword>
<dbReference type="RefSeq" id="WP_230729886.1">
    <property type="nucleotide sequence ID" value="NZ_JAJNDB010000001.1"/>
</dbReference>
<gene>
    <name evidence="3" type="ORF">LQ327_02160</name>
</gene>
<name>A0ABS8P1U3_9PSEU</name>
<reference evidence="3 4" key="1">
    <citation type="submission" date="2021-11" db="EMBL/GenBank/DDBJ databases">
        <title>Draft genome sequence of Actinomycetospora sp. SF1 isolated from the rhizosphere soil.</title>
        <authorList>
            <person name="Duangmal K."/>
            <person name="Chantavorakit T."/>
        </authorList>
    </citation>
    <scope>NUCLEOTIDE SEQUENCE [LARGE SCALE GENOMIC DNA]</scope>
    <source>
        <strain evidence="3 4">TBRC 5722</strain>
    </source>
</reference>
<dbReference type="Proteomes" id="UP001199469">
    <property type="component" value="Unassembled WGS sequence"/>
</dbReference>
<dbReference type="EMBL" id="JAJNDB010000001">
    <property type="protein sequence ID" value="MCD2192198.1"/>
    <property type="molecule type" value="Genomic_DNA"/>
</dbReference>
<evidence type="ECO:0000313" key="4">
    <source>
        <dbReference type="Proteomes" id="UP001199469"/>
    </source>
</evidence>
<keyword evidence="4" id="KW-1185">Reference proteome</keyword>
<evidence type="ECO:0000259" key="2">
    <source>
        <dbReference type="Pfam" id="PF13462"/>
    </source>
</evidence>
<keyword evidence="1" id="KW-1133">Transmembrane helix</keyword>
<sequence length="253" mass="25876">MGKRSAVKSSRSIGSRTPLVVGILVVGVLAIVIGSTLFSKGDDADASGGSSTTGPIPITRAAVQFPAKVDGGVVTVGPAGKKAPPHTLDVYEDALCPACQALESRGGARLAKAAADGSMRIRYHLLNMLDQRSQPAGYSTLGGNAMMCAAENGIFPDMHVSLYTAQPDEGGTAWTADQIVDLGKRLGAGPGFEPCVRSGAHAKDIAANFGQAAHDPKLVRQGSSGFGTPTLVLDGALLQPGDTRLDKLVSDTP</sequence>
<dbReference type="Pfam" id="PF13462">
    <property type="entry name" value="Thioredoxin_4"/>
    <property type="match status" value="1"/>
</dbReference>
<dbReference type="Gene3D" id="3.40.30.10">
    <property type="entry name" value="Glutaredoxin"/>
    <property type="match status" value="1"/>
</dbReference>
<dbReference type="InterPro" id="IPR036249">
    <property type="entry name" value="Thioredoxin-like_sf"/>
</dbReference>
<comment type="caution">
    <text evidence="3">The sequence shown here is derived from an EMBL/GenBank/DDBJ whole genome shotgun (WGS) entry which is preliminary data.</text>
</comment>
<keyword evidence="1" id="KW-0472">Membrane</keyword>
<evidence type="ECO:0000313" key="3">
    <source>
        <dbReference type="EMBL" id="MCD2192198.1"/>
    </source>
</evidence>
<protein>
    <submittedName>
        <fullName evidence="3">DsbA family protein</fullName>
    </submittedName>
</protein>